<proteinExistence type="predicted"/>
<name>A0A8S3DJZ4_9BILA</name>
<dbReference type="AlphaFoldDB" id="A0A8S3DJZ4"/>
<reference evidence="1" key="1">
    <citation type="submission" date="2021-02" db="EMBL/GenBank/DDBJ databases">
        <authorList>
            <person name="Nowell W R."/>
        </authorList>
    </citation>
    <scope>NUCLEOTIDE SEQUENCE</scope>
</reference>
<dbReference type="Proteomes" id="UP000681720">
    <property type="component" value="Unassembled WGS sequence"/>
</dbReference>
<protein>
    <submittedName>
        <fullName evidence="1">Uncharacterized protein</fullName>
    </submittedName>
</protein>
<organism evidence="1 2">
    <name type="scientific">Rotaria magnacalcarata</name>
    <dbReference type="NCBI Taxonomy" id="392030"/>
    <lineage>
        <taxon>Eukaryota</taxon>
        <taxon>Metazoa</taxon>
        <taxon>Spiralia</taxon>
        <taxon>Gnathifera</taxon>
        <taxon>Rotifera</taxon>
        <taxon>Eurotatoria</taxon>
        <taxon>Bdelloidea</taxon>
        <taxon>Philodinida</taxon>
        <taxon>Philodinidae</taxon>
        <taxon>Rotaria</taxon>
    </lineage>
</organism>
<gene>
    <name evidence="1" type="ORF">GIL414_LOCUS58063</name>
</gene>
<sequence length="17" mass="1703">MTTVSLITGALIPSVSL</sequence>
<evidence type="ECO:0000313" key="2">
    <source>
        <dbReference type="Proteomes" id="UP000681720"/>
    </source>
</evidence>
<accession>A0A8S3DJZ4</accession>
<comment type="caution">
    <text evidence="1">The sequence shown here is derived from an EMBL/GenBank/DDBJ whole genome shotgun (WGS) entry which is preliminary data.</text>
</comment>
<dbReference type="EMBL" id="CAJOBJ010212484">
    <property type="protein sequence ID" value="CAF5014524.1"/>
    <property type="molecule type" value="Genomic_DNA"/>
</dbReference>
<evidence type="ECO:0000313" key="1">
    <source>
        <dbReference type="EMBL" id="CAF5014524.1"/>
    </source>
</evidence>
<feature type="non-terminal residue" evidence="1">
    <location>
        <position position="17"/>
    </location>
</feature>